<dbReference type="Proteomes" id="UP000517694">
    <property type="component" value="Unassembled WGS sequence"/>
</dbReference>
<evidence type="ECO:0000256" key="1">
    <source>
        <dbReference type="SAM" id="MobiDB-lite"/>
    </source>
</evidence>
<organism evidence="2 3">
    <name type="scientific">Streptomyces mexicanus</name>
    <dbReference type="NCBI Taxonomy" id="178566"/>
    <lineage>
        <taxon>Bacteria</taxon>
        <taxon>Bacillati</taxon>
        <taxon>Actinomycetota</taxon>
        <taxon>Actinomycetes</taxon>
        <taxon>Kitasatosporales</taxon>
        <taxon>Streptomycetaceae</taxon>
        <taxon>Streptomyces</taxon>
    </lineage>
</organism>
<reference evidence="2 3" key="1">
    <citation type="submission" date="2020-08" db="EMBL/GenBank/DDBJ databases">
        <title>Whole-Genome Sequence of French Clinical Streptomyces mexicanus Strain Q0842.</title>
        <authorList>
            <person name="Boxberger M."/>
            <person name="La Scola B."/>
        </authorList>
    </citation>
    <scope>NUCLEOTIDE SEQUENCE [LARGE SCALE GENOMIC DNA]</scope>
    <source>
        <strain evidence="2 3">Marseille-Q0842</strain>
    </source>
</reference>
<comment type="caution">
    <text evidence="2">The sequence shown here is derived from an EMBL/GenBank/DDBJ whole genome shotgun (WGS) entry which is preliminary data.</text>
</comment>
<feature type="region of interest" description="Disordered" evidence="1">
    <location>
        <begin position="1"/>
        <end position="27"/>
    </location>
</feature>
<accession>A0A7X1I669</accession>
<name>A0A7X1I669_9ACTN</name>
<dbReference type="EMBL" id="JACMHY010000019">
    <property type="protein sequence ID" value="MBC2869520.1"/>
    <property type="molecule type" value="Genomic_DNA"/>
</dbReference>
<gene>
    <name evidence="2" type="ORF">H1R13_32580</name>
</gene>
<dbReference type="AlphaFoldDB" id="A0A7X1I669"/>
<sequence>MTPSAGLVADLNGDGTPDRVSAPSATGADLTLTFGAKDTAGTTVGPRDLVGDRGRDAKDVLAVVADFDQDGWMDLFITATDAFSGDDPLTPAVSELRLGPFSSRGRGRSEHSVALTEPRALTVADYNHDRYPDLASYGHEGDGVYATTARLGNAHGLDQGPDNRNRRYTQEATRTDRPTPTTMPQADLTNFLPRCTT</sequence>
<proteinExistence type="predicted"/>
<protein>
    <submittedName>
        <fullName evidence="2">VCBS repeat-containing protein</fullName>
    </submittedName>
</protein>
<dbReference type="Gene3D" id="2.130.10.130">
    <property type="entry name" value="Integrin alpha, N-terminal"/>
    <property type="match status" value="1"/>
</dbReference>
<keyword evidence="3" id="KW-1185">Reference proteome</keyword>
<dbReference type="OrthoDB" id="4196863at2"/>
<evidence type="ECO:0000313" key="3">
    <source>
        <dbReference type="Proteomes" id="UP000517694"/>
    </source>
</evidence>
<dbReference type="InterPro" id="IPR028994">
    <property type="entry name" value="Integrin_alpha_N"/>
</dbReference>
<evidence type="ECO:0000313" key="2">
    <source>
        <dbReference type="EMBL" id="MBC2869520.1"/>
    </source>
</evidence>
<feature type="compositionally biased region" description="Basic and acidic residues" evidence="1">
    <location>
        <begin position="161"/>
        <end position="177"/>
    </location>
</feature>
<dbReference type="RefSeq" id="WP_159668720.1">
    <property type="nucleotide sequence ID" value="NZ_JACMHY010000019.1"/>
</dbReference>
<feature type="region of interest" description="Disordered" evidence="1">
    <location>
        <begin position="153"/>
        <end position="197"/>
    </location>
</feature>
<dbReference type="SUPFAM" id="SSF69318">
    <property type="entry name" value="Integrin alpha N-terminal domain"/>
    <property type="match status" value="1"/>
</dbReference>